<gene>
    <name evidence="1" type="ORF">FHP25_05840</name>
</gene>
<dbReference type="Proteomes" id="UP000321638">
    <property type="component" value="Unassembled WGS sequence"/>
</dbReference>
<keyword evidence="2" id="KW-1185">Reference proteome</keyword>
<organism evidence="1 2">
    <name type="scientific">Vineibacter terrae</name>
    <dbReference type="NCBI Taxonomy" id="2586908"/>
    <lineage>
        <taxon>Bacteria</taxon>
        <taxon>Pseudomonadati</taxon>
        <taxon>Pseudomonadota</taxon>
        <taxon>Alphaproteobacteria</taxon>
        <taxon>Hyphomicrobiales</taxon>
        <taxon>Vineibacter</taxon>
    </lineage>
</organism>
<dbReference type="OrthoDB" id="9811262at2"/>
<dbReference type="AlphaFoldDB" id="A0A5C8PSX0"/>
<evidence type="ECO:0000313" key="1">
    <source>
        <dbReference type="EMBL" id="TXL79471.1"/>
    </source>
</evidence>
<dbReference type="InterPro" id="IPR043504">
    <property type="entry name" value="Peptidase_S1_PA_chymotrypsin"/>
</dbReference>
<accession>A0A5C8PSX0</accession>
<dbReference type="RefSeq" id="WP_147845978.1">
    <property type="nucleotide sequence ID" value="NZ_VDUZ01000005.1"/>
</dbReference>
<proteinExistence type="predicted"/>
<comment type="caution">
    <text evidence="1">The sequence shown here is derived from an EMBL/GenBank/DDBJ whole genome shotgun (WGS) entry which is preliminary data.</text>
</comment>
<protein>
    <submittedName>
        <fullName evidence="1">Trypsin-like peptidase domain-containing protein</fullName>
    </submittedName>
</protein>
<dbReference type="EMBL" id="VDUZ01000005">
    <property type="protein sequence ID" value="TXL79471.1"/>
    <property type="molecule type" value="Genomic_DNA"/>
</dbReference>
<evidence type="ECO:0000313" key="2">
    <source>
        <dbReference type="Proteomes" id="UP000321638"/>
    </source>
</evidence>
<dbReference type="InterPro" id="IPR009003">
    <property type="entry name" value="Peptidase_S1_PA"/>
</dbReference>
<name>A0A5C8PSX0_9HYPH</name>
<dbReference type="Gene3D" id="2.40.10.10">
    <property type="entry name" value="Trypsin-like serine proteases"/>
    <property type="match status" value="2"/>
</dbReference>
<reference evidence="1 2" key="1">
    <citation type="submission" date="2019-06" db="EMBL/GenBank/DDBJ databases">
        <title>New taxonomy in bacterial strain CC-CFT640, isolated from vineyard.</title>
        <authorList>
            <person name="Lin S.-Y."/>
            <person name="Tsai C.-F."/>
            <person name="Young C.-C."/>
        </authorList>
    </citation>
    <scope>NUCLEOTIDE SEQUENCE [LARGE SCALE GENOMIC DNA]</scope>
    <source>
        <strain evidence="1 2">CC-CFT640</strain>
    </source>
</reference>
<dbReference type="Pfam" id="PF13365">
    <property type="entry name" value="Trypsin_2"/>
    <property type="match status" value="1"/>
</dbReference>
<sequence length="630" mass="68076">MADDGALPPAEITPAERERKILAYVAEECLKFEGLRQMLMNQGADDPVAFRGADRSVEGAVLALLDPARTSAAVNLARIALYEGLFYHREIGKLRFGLNEVIDRNDQDAMQAMQARDDIFARWAEFAEGMSRVGPAICKIRVKGTDKGTGFLVSDQHVLTAHHTVGSLIDTNGVAKPGSDLQMEFVFDDIVLAGKPIGAFRTIVHAAKDWLELSSVRDDDEDKPTGPLPQITPGRLDFALIKLAKPIGKIPPRYRRNSPRGSIDLANLATPAQSGTQMLIAHHPGGADLRLSVGLVHTFSNCRQRIRYKTPTVHGSSGAPCFSVDWRPQALHNAGYDAARVNQGIPVALIQAAITGAGGGRNVLAPKPAFLSPVTAENKPILGRQDLAERIEAMIDGSSDLTTITVTGATGSGKTFTGELVRSLAMSRGQQAFLFDAEKFAGDTPEKFARRLVNEISGHVDAEPPPAPDSRQRARWITLKLSEWTQGLLAVDSGGAPARRTLWLIFDGLDVVQFAQETHDLLVAMIAGDESGPAQPLRYVLLGYGGDLASVQPERIWRSDLNLLSGTAVAPFMAHVRDALGKPLDDQLREASAYVEQARDLGITSVSHLAKALERWAARRRKGADAAGEE</sequence>
<dbReference type="SUPFAM" id="SSF50494">
    <property type="entry name" value="Trypsin-like serine proteases"/>
    <property type="match status" value="1"/>
</dbReference>